<proteinExistence type="predicted"/>
<keyword evidence="2" id="KW-1185">Reference proteome</keyword>
<sequence length="442" mass="49855">MDFHASEVSMSRQDGEDEGHYAPPTADGQEADVQNPTGEEERPSSRSTMRGVESSNALGSEPEPPVYSNSSGNNRVQAMGPQDANMCHERGSIRHGKHVEEYPTPLQSNVVGAETYNWPPLVTVSNSECIKLATENRHHLMHIRQLREDIRKEKARARRLEDDIRDQEQVIAKVHSNAIGVLSSNVSSSFPDDKIRRELNHLFDGMARDWCLDFHATDKVDESRVADVLISNNILANDPDLPSHLKINMQDETAAPVLLQAALAKTLCDLFLTEPFFLQSWLPRASDVVFEGLNQQVMTTWRVRTVEFLEAAFPPSRQFFEERAEDFVRQYACLLQQVEQDALSELTELMKKFGKLAIQLWKRHVLISVEGLEHKGLKHFHSAHADMQAEDSVLRGVRGPRLDGRPVQVMVRPRIVSEPVHPDGQLADRVVWSKAVVWVSSA</sequence>
<name>A0ACD3Z4J7_FUSSC</name>
<gene>
    <name evidence="1" type="ORF">LCI18_006933</name>
</gene>
<protein>
    <submittedName>
        <fullName evidence="1">Uncharacterized protein</fullName>
    </submittedName>
</protein>
<evidence type="ECO:0000313" key="1">
    <source>
        <dbReference type="EMBL" id="UPK95998.1"/>
    </source>
</evidence>
<accession>A0ACD3Z4J7</accession>
<organism evidence="1 2">
    <name type="scientific">Fusarium solani subsp. cucurbitae</name>
    <name type="common">Neocosmosporum cucurbitae</name>
    <dbReference type="NCBI Taxonomy" id="2747967"/>
    <lineage>
        <taxon>Eukaryota</taxon>
        <taxon>Fungi</taxon>
        <taxon>Dikarya</taxon>
        <taxon>Ascomycota</taxon>
        <taxon>Pezizomycotina</taxon>
        <taxon>Sordariomycetes</taxon>
        <taxon>Hypocreomycetidae</taxon>
        <taxon>Hypocreales</taxon>
        <taxon>Nectriaceae</taxon>
        <taxon>Fusarium</taxon>
        <taxon>Fusarium solani species complex</taxon>
    </lineage>
</organism>
<evidence type="ECO:0000313" key="2">
    <source>
        <dbReference type="Proteomes" id="UP000830768"/>
    </source>
</evidence>
<dbReference type="EMBL" id="CP090034">
    <property type="protein sequence ID" value="UPK95998.1"/>
    <property type="molecule type" value="Genomic_DNA"/>
</dbReference>
<reference evidence="1" key="1">
    <citation type="submission" date="2021-11" db="EMBL/GenBank/DDBJ databases">
        <title>Fusarium solani-melongenae Genome sequencing and assembly.</title>
        <authorList>
            <person name="Xie S."/>
            <person name="Huang L."/>
            <person name="Zhang X."/>
        </authorList>
    </citation>
    <scope>NUCLEOTIDE SEQUENCE</scope>
    <source>
        <strain evidence="1">CRI 24-3</strain>
    </source>
</reference>
<dbReference type="Proteomes" id="UP000830768">
    <property type="component" value="Chromosome 5"/>
</dbReference>